<dbReference type="EMBL" id="AYSL01001894">
    <property type="protein sequence ID" value="KTF05274.1"/>
    <property type="molecule type" value="Genomic_DNA"/>
</dbReference>
<dbReference type="InterPro" id="IPR035516">
    <property type="entry name" value="Gyrase/topoIV_suA_C"/>
</dbReference>
<protein>
    <submittedName>
        <fullName evidence="2">DNA topoisomerase IV subunit A</fullName>
    </submittedName>
</protein>
<feature type="region of interest" description="Disordered" evidence="1">
    <location>
        <begin position="40"/>
        <end position="65"/>
    </location>
</feature>
<organism evidence="2">
    <name type="scientific">marine sediment metagenome</name>
    <dbReference type="NCBI Taxonomy" id="412755"/>
    <lineage>
        <taxon>unclassified sequences</taxon>
        <taxon>metagenomes</taxon>
        <taxon>ecological metagenomes</taxon>
    </lineage>
</organism>
<gene>
    <name evidence="2" type="ORF">MGSAQ_003230</name>
</gene>
<reference evidence="2" key="1">
    <citation type="submission" date="2013-11" db="EMBL/GenBank/DDBJ databases">
        <title>Microbial diversity, functional groups and degradation webs in Northern and Southern Mediterranean and Red Sea marine crude oil polluted sites.</title>
        <authorList>
            <person name="Daffonchio D."/>
            <person name="Mapelli F."/>
            <person name="Ferrer M."/>
            <person name="Richter M."/>
            <person name="Cherif A."/>
            <person name="Malkawi H.I."/>
            <person name="Yakimov M.M."/>
            <person name="Abdel-Fattah Y.R."/>
            <person name="Blaghen M."/>
            <person name="Golyshin P.N."/>
            <person name="Kalogerakis N."/>
            <person name="Boon N."/>
            <person name="Magagnini M."/>
            <person name="Fava F."/>
        </authorList>
    </citation>
    <scope>NUCLEOTIDE SEQUENCE</scope>
</reference>
<dbReference type="GO" id="GO:0016853">
    <property type="term" value="F:isomerase activity"/>
    <property type="evidence" value="ECO:0007669"/>
    <property type="project" value="UniProtKB-KW"/>
</dbReference>
<name>A0A1B6NPG6_9ZZZZ</name>
<comment type="caution">
    <text evidence="2">The sequence shown here is derived from an EMBL/GenBank/DDBJ whole genome shotgun (WGS) entry which is preliminary data.</text>
</comment>
<evidence type="ECO:0000313" key="2">
    <source>
        <dbReference type="EMBL" id="KTF05274.1"/>
    </source>
</evidence>
<dbReference type="SUPFAM" id="SSF101904">
    <property type="entry name" value="GyrA/ParC C-terminal domain-like"/>
    <property type="match status" value="1"/>
</dbReference>
<keyword evidence="2" id="KW-0413">Isomerase</keyword>
<proteinExistence type="predicted"/>
<feature type="non-terminal residue" evidence="2">
    <location>
        <position position="1"/>
    </location>
</feature>
<evidence type="ECO:0000256" key="1">
    <source>
        <dbReference type="SAM" id="MobiDB-lite"/>
    </source>
</evidence>
<dbReference type="AlphaFoldDB" id="A0A1B6NPG6"/>
<sequence>LIKLKDDEEVLAITPLSLQNSLVITAGKRHVTLKPNDLANYTGTRGNRGGQLPRGFQNVTSVEVG</sequence>
<accession>A0A1B6NPG6</accession>